<evidence type="ECO:0000313" key="2">
    <source>
        <dbReference type="Proteomes" id="UP000789375"/>
    </source>
</evidence>
<accession>A0A9N9CYC6</accession>
<name>A0A9N9CYC6_FUNMO</name>
<sequence>MSDKWAGIENQESPVNIKVPFDVTKITHDNINIEDIIITSTQSSDIIEKTIVVFITKSVLKGFS</sequence>
<dbReference type="Proteomes" id="UP000789375">
    <property type="component" value="Unassembled WGS sequence"/>
</dbReference>
<evidence type="ECO:0000313" key="1">
    <source>
        <dbReference type="EMBL" id="CAG8616536.1"/>
    </source>
</evidence>
<organism evidence="1 2">
    <name type="scientific">Funneliformis mosseae</name>
    <name type="common">Endomycorrhizal fungus</name>
    <name type="synonym">Glomus mosseae</name>
    <dbReference type="NCBI Taxonomy" id="27381"/>
    <lineage>
        <taxon>Eukaryota</taxon>
        <taxon>Fungi</taxon>
        <taxon>Fungi incertae sedis</taxon>
        <taxon>Mucoromycota</taxon>
        <taxon>Glomeromycotina</taxon>
        <taxon>Glomeromycetes</taxon>
        <taxon>Glomerales</taxon>
        <taxon>Glomeraceae</taxon>
        <taxon>Funneliformis</taxon>
    </lineage>
</organism>
<dbReference type="AlphaFoldDB" id="A0A9N9CYC6"/>
<keyword evidence="2" id="KW-1185">Reference proteome</keyword>
<comment type="caution">
    <text evidence="1">The sequence shown here is derived from an EMBL/GenBank/DDBJ whole genome shotgun (WGS) entry which is preliminary data.</text>
</comment>
<reference evidence="1" key="1">
    <citation type="submission" date="2021-06" db="EMBL/GenBank/DDBJ databases">
        <authorList>
            <person name="Kallberg Y."/>
            <person name="Tangrot J."/>
            <person name="Rosling A."/>
        </authorList>
    </citation>
    <scope>NUCLEOTIDE SEQUENCE</scope>
    <source>
        <strain evidence="1">87-6 pot B 2015</strain>
    </source>
</reference>
<protein>
    <submittedName>
        <fullName evidence="1">9198_t:CDS:1</fullName>
    </submittedName>
</protein>
<gene>
    <name evidence="1" type="ORF">FMOSSE_LOCUS9747</name>
</gene>
<dbReference type="EMBL" id="CAJVPP010002955">
    <property type="protein sequence ID" value="CAG8616536.1"/>
    <property type="molecule type" value="Genomic_DNA"/>
</dbReference>
<proteinExistence type="predicted"/>